<dbReference type="PROSITE" id="PS00107">
    <property type="entry name" value="PROTEIN_KINASE_ATP"/>
    <property type="match status" value="1"/>
</dbReference>
<feature type="compositionally biased region" description="Low complexity" evidence="11">
    <location>
        <begin position="1524"/>
        <end position="1545"/>
    </location>
</feature>
<feature type="compositionally biased region" description="Acidic residues" evidence="11">
    <location>
        <begin position="1678"/>
        <end position="1690"/>
    </location>
</feature>
<keyword evidence="5 10" id="KW-0547">Nucleotide-binding</keyword>
<evidence type="ECO:0000259" key="12">
    <source>
        <dbReference type="PROSITE" id="PS50011"/>
    </source>
</evidence>
<organism evidence="13 14">
    <name type="scientific">Leptomonas pyrrhocoris</name>
    <name type="common">Firebug parasite</name>
    <dbReference type="NCBI Taxonomy" id="157538"/>
    <lineage>
        <taxon>Eukaryota</taxon>
        <taxon>Discoba</taxon>
        <taxon>Euglenozoa</taxon>
        <taxon>Kinetoplastea</taxon>
        <taxon>Metakinetoplastina</taxon>
        <taxon>Trypanosomatida</taxon>
        <taxon>Trypanosomatidae</taxon>
        <taxon>Leishmaniinae</taxon>
        <taxon>Leptomonas</taxon>
    </lineage>
</organism>
<feature type="compositionally biased region" description="Polar residues" evidence="11">
    <location>
        <begin position="1396"/>
        <end position="1406"/>
    </location>
</feature>
<dbReference type="InterPro" id="IPR017441">
    <property type="entry name" value="Protein_kinase_ATP_BS"/>
</dbReference>
<feature type="compositionally biased region" description="Basic and acidic residues" evidence="11">
    <location>
        <begin position="2198"/>
        <end position="2214"/>
    </location>
</feature>
<comment type="catalytic activity">
    <reaction evidence="8">
        <text>L-threonyl-[protein] + ATP = O-phospho-L-threonyl-[protein] + ADP + H(+)</text>
        <dbReference type="Rhea" id="RHEA:46608"/>
        <dbReference type="Rhea" id="RHEA-COMP:11060"/>
        <dbReference type="Rhea" id="RHEA-COMP:11605"/>
        <dbReference type="ChEBI" id="CHEBI:15378"/>
        <dbReference type="ChEBI" id="CHEBI:30013"/>
        <dbReference type="ChEBI" id="CHEBI:30616"/>
        <dbReference type="ChEBI" id="CHEBI:61977"/>
        <dbReference type="ChEBI" id="CHEBI:456216"/>
        <dbReference type="EC" id="2.7.11.1"/>
    </reaction>
</comment>
<feature type="region of interest" description="Disordered" evidence="11">
    <location>
        <begin position="1603"/>
        <end position="1926"/>
    </location>
</feature>
<feature type="region of interest" description="Disordered" evidence="11">
    <location>
        <begin position="1383"/>
        <end position="1481"/>
    </location>
</feature>
<feature type="binding site" evidence="10">
    <location>
        <position position="46"/>
    </location>
    <ligand>
        <name>ATP</name>
        <dbReference type="ChEBI" id="CHEBI:30616"/>
    </ligand>
</feature>
<feature type="region of interest" description="Disordered" evidence="11">
    <location>
        <begin position="983"/>
        <end position="1028"/>
    </location>
</feature>
<evidence type="ECO:0000256" key="9">
    <source>
        <dbReference type="ARBA" id="ARBA00048679"/>
    </source>
</evidence>
<evidence type="ECO:0000256" key="4">
    <source>
        <dbReference type="ARBA" id="ARBA00022679"/>
    </source>
</evidence>
<feature type="compositionally biased region" description="Basic residues" evidence="11">
    <location>
        <begin position="2278"/>
        <end position="2287"/>
    </location>
</feature>
<feature type="compositionally biased region" description="Polar residues" evidence="11">
    <location>
        <begin position="1465"/>
        <end position="1476"/>
    </location>
</feature>
<dbReference type="EC" id="2.7.11.1" evidence="2"/>
<evidence type="ECO:0000256" key="1">
    <source>
        <dbReference type="ARBA" id="ARBA00010886"/>
    </source>
</evidence>
<feature type="compositionally biased region" description="Basic residues" evidence="11">
    <location>
        <begin position="1871"/>
        <end position="1887"/>
    </location>
</feature>
<feature type="compositionally biased region" description="Acidic residues" evidence="11">
    <location>
        <begin position="1914"/>
        <end position="1926"/>
    </location>
</feature>
<dbReference type="SMART" id="SM00220">
    <property type="entry name" value="S_TKc"/>
    <property type="match status" value="1"/>
</dbReference>
<evidence type="ECO:0000256" key="5">
    <source>
        <dbReference type="ARBA" id="ARBA00022741"/>
    </source>
</evidence>
<feature type="region of interest" description="Disordered" evidence="11">
    <location>
        <begin position="156"/>
        <end position="239"/>
    </location>
</feature>
<gene>
    <name evidence="13" type="ORF">ABB37_06389</name>
</gene>
<evidence type="ECO:0000313" key="14">
    <source>
        <dbReference type="Proteomes" id="UP000037923"/>
    </source>
</evidence>
<feature type="compositionally biased region" description="Basic and acidic residues" evidence="11">
    <location>
        <begin position="1742"/>
        <end position="1779"/>
    </location>
</feature>
<keyword evidence="3" id="KW-0723">Serine/threonine-protein kinase</keyword>
<name>A0A0N0VEK6_LEPPY</name>
<evidence type="ECO:0000256" key="2">
    <source>
        <dbReference type="ARBA" id="ARBA00012513"/>
    </source>
</evidence>
<evidence type="ECO:0000256" key="10">
    <source>
        <dbReference type="PROSITE-ProRule" id="PRU10141"/>
    </source>
</evidence>
<evidence type="ECO:0000256" key="8">
    <source>
        <dbReference type="ARBA" id="ARBA00047899"/>
    </source>
</evidence>
<dbReference type="GO" id="GO:0004674">
    <property type="term" value="F:protein serine/threonine kinase activity"/>
    <property type="evidence" value="ECO:0007669"/>
    <property type="project" value="UniProtKB-KW"/>
</dbReference>
<dbReference type="EMBL" id="LGTL01000014">
    <property type="protein sequence ID" value="KPA78232.1"/>
    <property type="molecule type" value="Genomic_DNA"/>
</dbReference>
<dbReference type="InterPro" id="IPR008271">
    <property type="entry name" value="Ser/Thr_kinase_AS"/>
</dbReference>
<dbReference type="Proteomes" id="UP000037923">
    <property type="component" value="Unassembled WGS sequence"/>
</dbReference>
<feature type="compositionally biased region" description="Low complexity" evidence="11">
    <location>
        <begin position="2242"/>
        <end position="2257"/>
    </location>
</feature>
<dbReference type="PROSITE" id="PS00108">
    <property type="entry name" value="PROTEIN_KINASE_ST"/>
    <property type="match status" value="1"/>
</dbReference>
<feature type="region of interest" description="Disordered" evidence="11">
    <location>
        <begin position="722"/>
        <end position="761"/>
    </location>
</feature>
<feature type="compositionally biased region" description="Low complexity" evidence="11">
    <location>
        <begin position="1890"/>
        <end position="1913"/>
    </location>
</feature>
<feature type="compositionally biased region" description="Basic and acidic residues" evidence="11">
    <location>
        <begin position="1220"/>
        <end position="1245"/>
    </location>
</feature>
<dbReference type="VEuPathDB" id="TriTrypDB:LpyrH10_14_1040"/>
<dbReference type="Pfam" id="PF00069">
    <property type="entry name" value="Pkinase"/>
    <property type="match status" value="2"/>
</dbReference>
<proteinExistence type="inferred from homology"/>
<feature type="compositionally biased region" description="Basic and acidic residues" evidence="11">
    <location>
        <begin position="1084"/>
        <end position="1097"/>
    </location>
</feature>
<dbReference type="InterPro" id="IPR011009">
    <property type="entry name" value="Kinase-like_dom_sf"/>
</dbReference>
<protein>
    <recommendedName>
        <fullName evidence="2">non-specific serine/threonine protein kinase</fullName>
        <ecNumber evidence="2">2.7.11.1</ecNumber>
    </recommendedName>
</protein>
<feature type="compositionally biased region" description="Polar residues" evidence="11">
    <location>
        <begin position="740"/>
        <end position="754"/>
    </location>
</feature>
<sequence>MFTSGLPQWPRYRALRVIGQGGFGTVYLCEDTEPTSAMYAQYVAVKAISLSALSDEEALMVMSEVSLLKNIDHPNIIKYLDSFIYDEEEEYEGAGERVAAAWRSPPSRNGAEVEERREKRQAASLAATAQWLCLVTEYMDGGDLSSLLRQYTMPERHRIKDGKPAPSLSASAEVKKADPSPSSPPSSPLLEGPYSAEVLPWDRASSSSGGGGSDTAATDISLKPLHKKPPALTPAKEAAPAAATAVAAAGVTAEVARARQHKRHRSTDVNEAGSKATKKGESIDGRWTGGGEGGTYDWERLSSQHRRRLASTLRVAEHSFSLQFGGSSAYGDSSPVPTAAKTNAMMMDESSDDVGRKAALETWISDTSAAEMPSTPLGATAVEELTPFSKADPLQTSPITTLMEEQEAAAVLHDTSPSSRLDAQLPSDPNQLWVESFLITDIAKQCLDALAYLHALGIIHRDIKPSNIYLSKRDGTVKVGDFGVSKLLQPSAPFTTTFVGTPFYLCPELCMGDPYSFGADVWALGVLLYELYCLKLPFAADNVLGQIYVITEGRYDTAALRCPHAFAATQRAVLEDLYGPSFAQSEVLLHGLVVEMVEKMLSVDPAQRPSAETLLTQMFGGAPLRLGSSAGTSAAPTPIHRPPSAGLLPFYDAPNAEGAETASMAANGHHHSSSSGKAAGAAPAVAQAGRLGPLATAQHARWAGSLFQAASAALPHGTPALEVSFSKESSPAPPSRLWSPPQSTSPHSNNTNRNGADDASKEPLAMKVKLNMLDLLQEMPNAQRERLESCAAEEDAYDAQRLRNVTALSPLAAAKPSTAPTKAQATRAAEQRRLSACGSFADFTQLQLLPPLFLPSDQLYGSDSANETQQQQQTDNGNADVMMRTASALESEDGVAAATALALASLSSAGAADSLDRLIGADTREALNAFLDEVPWLQNADVFSAIPLSAGSDDVMLVARGGHHRDSNTSNVLDAMKLNERKGEAKVFGGSMRSTSFSSNDRQQEQQQQQQQGSEPQHVDGGVTRSPAPAIRYAGSVSRSNSNIAVVAMPQSSPQRQRTSITRALHADTSPNEQQRQPTPDKNNAADDERRAEEQRRISHGFTAVGSDAVGSPVTTSTGHAVPIVSPGLSSPLHDEAASRRQRVSTTAVAATTKDSAGVSSSKDDNNSSGSIGNQTNGAGNHHERAREDGEEEETPAVVTVVTTHGGSGVLRSRLSSTQLHREGGAAESRIRPVSAAKRDSEHDVATGTSDLRNRASFVQEVTKKERDGSAEADDGLARGDLRKQGGRQDVPVAPLSAGLTASPTLAGKPPPPTPKANTAGRCEGYSTNELERLLRAKLQAHYKKRQQELRARRAELAAQEAARARMREKLDALFTSAFLARTESSSPDTVRDTASYHSTRTNDTMLSAGEGEETTASERPLTLARKATLPPVPSTSSTSSSNAQLSASPASPEPTSARRPSPTATATEANSSPLAPSSPDVFLLDQTARQATKEEEVLRALSARHFSENAMTSTTAPGPRLHTSSGPAADAASTSALTDDAPAANESKSSINATNSKDDTHASSNHHIHHQGTAAPDFLMETPAVRQLRQAATLAAAVERQKTDFRKGNEPPARIQVAPVWRPPHKSKDVPGLWETSSAEAEEAEPDARGRPGRPAPAHVRTELRWRWSAPPSAAESEGDDEEEEEEAPETATSPEPSSSASSSASSSPPASQKMLLSASAGGKDSALLARRIKASVSPPRAEKDADAVERAGDWKETSEDSEAKTMYREEHETKSNDSGEEESEDTDSQQQSSLLGSPAELHVDDGVQDDFPSRPTLKGSVHRSSTTGEGIPVSQGSSSSSSSSSSTSSSSRSISVGPPHAQHPSKSQQHQRRAARTRNGQKKRRESSTAPSSETSSSSSPRSSSSSSSSDSSEEGEEEEEEDLSYAYTVQIDAETGCRFFEYVCPITVELVGELPAACRVATPTQMMVATEQLLLLPPPPCSSSPSGAKYTPAVHPTGVSDFTLTSPSPPPREVAVAAPSPKLEDERVPLKVEEKQLQPCSSPSVVTVAAIAAVTAASAPAGAEGGAAHLNIRNNGEDGSSGSLESSGRSSWFEESSLLLPSKPAIPTLHVTQTTDAVAMLTTDTPTAVANASQMKREVDRSAAAAAATTTENRREKNKPASSPPSFSARVAPPPLSVIRAPAAPPKRASFDAGEAAREAQKTEEKERFVEEENGGNGDPPSSSQRRPNSLIVVGTKVPPTAQQPAPPARQRTASVGEAQKSTTPLSKAEAGLKGSRRSYRKSTVKPPTGKTGLSATLDGAAWRIRVPPLPSLASTSNDKGVSSTAAAASASCQYIHLPLSLALRPVRARTRFVGLLWRLWMATQLVDPALRRVVLGGDRCSGASSSCTFAEAFGDWAKPVRAEDRTSATASFSGTTNASVTVSAEVSGLTSGSVTAAASTLQMNATQHGGSDTLGLLPPSAAASPSMSVDVAGVAEAQRLTAAAPSSPRRGRWSLYYVEPHLSVAMRLQTDDDWAVVRHKVQEMGQLLPFIRLYLVLHDAEFTSAK</sequence>
<feature type="domain" description="Protein kinase" evidence="12">
    <location>
        <begin position="12"/>
        <end position="620"/>
    </location>
</feature>
<dbReference type="PANTHER" id="PTHR43671:SF98">
    <property type="entry name" value="SERINE_THREONINE-PROTEIN KINASE NEK11"/>
    <property type="match status" value="1"/>
</dbReference>
<feature type="region of interest" description="Disordered" evidence="11">
    <location>
        <begin position="630"/>
        <end position="652"/>
    </location>
</feature>
<feature type="region of interest" description="Disordered" evidence="11">
    <location>
        <begin position="1503"/>
        <end position="1571"/>
    </location>
</feature>
<feature type="compositionally biased region" description="Polar residues" evidence="11">
    <location>
        <begin position="992"/>
        <end position="1001"/>
    </location>
</feature>
<keyword evidence="14" id="KW-1185">Reference proteome</keyword>
<comment type="catalytic activity">
    <reaction evidence="9">
        <text>L-seryl-[protein] + ATP = O-phospho-L-seryl-[protein] + ADP + H(+)</text>
        <dbReference type="Rhea" id="RHEA:17989"/>
        <dbReference type="Rhea" id="RHEA-COMP:9863"/>
        <dbReference type="Rhea" id="RHEA-COMP:11604"/>
        <dbReference type="ChEBI" id="CHEBI:15378"/>
        <dbReference type="ChEBI" id="CHEBI:29999"/>
        <dbReference type="ChEBI" id="CHEBI:30616"/>
        <dbReference type="ChEBI" id="CHEBI:83421"/>
        <dbReference type="ChEBI" id="CHEBI:456216"/>
        <dbReference type="EC" id="2.7.11.1"/>
    </reaction>
</comment>
<feature type="region of interest" description="Disordered" evidence="11">
    <location>
        <begin position="1066"/>
        <end position="1323"/>
    </location>
</feature>
<dbReference type="Gene3D" id="3.30.200.20">
    <property type="entry name" value="Phosphorylase Kinase, domain 1"/>
    <property type="match status" value="1"/>
</dbReference>
<evidence type="ECO:0000256" key="11">
    <source>
        <dbReference type="SAM" id="MobiDB-lite"/>
    </source>
</evidence>
<dbReference type="InterPro" id="IPR050660">
    <property type="entry name" value="NEK_Ser/Thr_kinase"/>
</dbReference>
<feature type="compositionally biased region" description="Basic and acidic residues" evidence="11">
    <location>
        <begin position="1262"/>
        <end position="1284"/>
    </location>
</feature>
<reference evidence="13 14" key="1">
    <citation type="submission" date="2015-07" db="EMBL/GenBank/DDBJ databases">
        <title>High-quality genome of monoxenous trypanosomatid Leptomonas pyrrhocoris.</title>
        <authorList>
            <person name="Flegontov P."/>
            <person name="Butenko A."/>
            <person name="Firsov S."/>
            <person name="Vlcek C."/>
            <person name="Logacheva M.D."/>
            <person name="Field M."/>
            <person name="Filatov D."/>
            <person name="Flegontova O."/>
            <person name="Gerasimov E."/>
            <person name="Jackson A.P."/>
            <person name="Kelly S."/>
            <person name="Opperdoes F."/>
            <person name="O'Reilly A."/>
            <person name="Votypka J."/>
            <person name="Yurchenko V."/>
            <person name="Lukes J."/>
        </authorList>
    </citation>
    <scope>NUCLEOTIDE SEQUENCE [LARGE SCALE GENOMIC DNA]</scope>
    <source>
        <strain evidence="13">H10</strain>
    </source>
</reference>
<dbReference type="PROSITE" id="PS50011">
    <property type="entry name" value="PROTEIN_KINASE_DOM"/>
    <property type="match status" value="1"/>
</dbReference>
<comment type="caution">
    <text evidence="13">The sequence shown here is derived from an EMBL/GenBank/DDBJ whole genome shotgun (WGS) entry which is preliminary data.</text>
</comment>
<dbReference type="OrthoDB" id="250189at2759"/>
<evidence type="ECO:0000256" key="7">
    <source>
        <dbReference type="ARBA" id="ARBA00022840"/>
    </source>
</evidence>
<feature type="compositionally biased region" description="Low complexity" evidence="11">
    <location>
        <begin position="1196"/>
        <end position="1217"/>
    </location>
</feature>
<feature type="compositionally biased region" description="Polar residues" evidence="11">
    <location>
        <begin position="1547"/>
        <end position="1556"/>
    </location>
</feature>
<dbReference type="InterPro" id="IPR000719">
    <property type="entry name" value="Prot_kinase_dom"/>
</dbReference>
<feature type="compositionally biased region" description="Polar residues" evidence="11">
    <location>
        <begin position="1144"/>
        <end position="1159"/>
    </location>
</feature>
<comment type="similarity">
    <text evidence="1">Belongs to the protein kinase superfamily. NEK Ser/Thr protein kinase family. NIMA subfamily.</text>
</comment>
<feature type="compositionally biased region" description="Polar residues" evidence="11">
    <location>
        <begin position="1069"/>
        <end position="1082"/>
    </location>
</feature>
<dbReference type="FunFam" id="1.10.510.10:FF:001112">
    <property type="entry name" value="Serine/threonine-protein kinase, putative"/>
    <property type="match status" value="1"/>
</dbReference>
<keyword evidence="6" id="KW-0418">Kinase</keyword>
<feature type="compositionally biased region" description="Low complexity" evidence="11">
    <location>
        <begin position="1691"/>
        <end position="1713"/>
    </location>
</feature>
<feature type="region of interest" description="Disordered" evidence="11">
    <location>
        <begin position="2133"/>
        <end position="2298"/>
    </location>
</feature>
<feature type="compositionally biased region" description="Low complexity" evidence="11">
    <location>
        <begin position="1836"/>
        <end position="1857"/>
    </location>
</feature>
<feature type="compositionally biased region" description="Low complexity" evidence="11">
    <location>
        <begin position="1790"/>
        <end position="1799"/>
    </location>
</feature>
<accession>A0A0N0VEK6</accession>
<keyword evidence="4" id="KW-0808">Transferase</keyword>
<dbReference type="GO" id="GO:0005524">
    <property type="term" value="F:ATP binding"/>
    <property type="evidence" value="ECO:0007669"/>
    <property type="project" value="UniProtKB-UniRule"/>
</dbReference>
<evidence type="ECO:0000256" key="3">
    <source>
        <dbReference type="ARBA" id="ARBA00022527"/>
    </source>
</evidence>
<dbReference type="GeneID" id="26906678"/>
<dbReference type="OMA" id="WLCLVTE"/>
<dbReference type="SUPFAM" id="SSF56112">
    <property type="entry name" value="Protein kinase-like (PK-like)"/>
    <property type="match status" value="1"/>
</dbReference>
<feature type="compositionally biased region" description="Acidic residues" evidence="11">
    <location>
        <begin position="1780"/>
        <end position="1789"/>
    </location>
</feature>
<feature type="compositionally biased region" description="Low complexity" evidence="11">
    <location>
        <begin position="1435"/>
        <end position="1464"/>
    </location>
</feature>
<evidence type="ECO:0000313" key="13">
    <source>
        <dbReference type="EMBL" id="KPA78232.1"/>
    </source>
</evidence>
<feature type="region of interest" description="Disordered" evidence="11">
    <location>
        <begin position="258"/>
        <end position="288"/>
    </location>
</feature>
<dbReference type="PANTHER" id="PTHR43671">
    <property type="entry name" value="SERINE/THREONINE-PROTEIN KINASE NEK"/>
    <property type="match status" value="1"/>
</dbReference>
<evidence type="ECO:0000256" key="6">
    <source>
        <dbReference type="ARBA" id="ARBA00022777"/>
    </source>
</evidence>
<dbReference type="RefSeq" id="XP_015656671.1">
    <property type="nucleotide sequence ID" value="XM_015804693.1"/>
</dbReference>
<dbReference type="Gene3D" id="1.10.510.10">
    <property type="entry name" value="Transferase(Phosphotransferase) domain 1"/>
    <property type="match status" value="1"/>
</dbReference>
<keyword evidence="7 10" id="KW-0067">ATP-binding</keyword>